<dbReference type="Proteomes" id="UP000823894">
    <property type="component" value="Unassembled WGS sequence"/>
</dbReference>
<evidence type="ECO:0000313" key="3">
    <source>
        <dbReference type="Proteomes" id="UP000823894"/>
    </source>
</evidence>
<reference evidence="2" key="2">
    <citation type="submission" date="2021-04" db="EMBL/GenBank/DDBJ databases">
        <authorList>
            <person name="Gilroy R."/>
        </authorList>
    </citation>
    <scope>NUCLEOTIDE SEQUENCE</scope>
    <source>
        <strain evidence="2">ChiGjej1B1-1692</strain>
    </source>
</reference>
<comment type="caution">
    <text evidence="2">The sequence shown here is derived from an EMBL/GenBank/DDBJ whole genome shotgun (WGS) entry which is preliminary data.</text>
</comment>
<feature type="region of interest" description="Disordered" evidence="1">
    <location>
        <begin position="138"/>
        <end position="221"/>
    </location>
</feature>
<evidence type="ECO:0000256" key="1">
    <source>
        <dbReference type="SAM" id="MobiDB-lite"/>
    </source>
</evidence>
<dbReference type="AlphaFoldDB" id="A0A9D2NSN8"/>
<gene>
    <name evidence="2" type="ORF">H9757_01825</name>
</gene>
<sequence>MKDFFEDLGKRIGETAETMTNKAGEAIEIQRLKGQTRSLARGNAVDLMELGRMIYDRFKAGGEVEEAAQGLCEAIRDREKMMDEYDRKIAKIKGSRECTNCGKMVAKDMAYCPYCGEKAAAEAPEEDVFEDEESYADTMKEKAADMAESAARKMDEAAQKAGDMAGKAAQKTSEMAEKAAQKTGDMAEKAAQRVGEAAEKAADKLSDVADNLKKDSDVTEE</sequence>
<organism evidence="2 3">
    <name type="scientific">Candidatus Mediterraneibacter faecigallinarum</name>
    <dbReference type="NCBI Taxonomy" id="2838669"/>
    <lineage>
        <taxon>Bacteria</taxon>
        <taxon>Bacillati</taxon>
        <taxon>Bacillota</taxon>
        <taxon>Clostridia</taxon>
        <taxon>Lachnospirales</taxon>
        <taxon>Lachnospiraceae</taxon>
        <taxon>Mediterraneibacter</taxon>
    </lineage>
</organism>
<proteinExistence type="predicted"/>
<dbReference type="EMBL" id="DWWK01000018">
    <property type="protein sequence ID" value="HJC37795.1"/>
    <property type="molecule type" value="Genomic_DNA"/>
</dbReference>
<feature type="compositionally biased region" description="Basic and acidic residues" evidence="1">
    <location>
        <begin position="138"/>
        <end position="158"/>
    </location>
</feature>
<protein>
    <submittedName>
        <fullName evidence="2">Zinc ribbon domain-containing protein</fullName>
    </submittedName>
</protein>
<evidence type="ECO:0000313" key="2">
    <source>
        <dbReference type="EMBL" id="HJC37795.1"/>
    </source>
</evidence>
<reference evidence="2" key="1">
    <citation type="journal article" date="2021" name="PeerJ">
        <title>Extensive microbial diversity within the chicken gut microbiome revealed by metagenomics and culture.</title>
        <authorList>
            <person name="Gilroy R."/>
            <person name="Ravi A."/>
            <person name="Getino M."/>
            <person name="Pursley I."/>
            <person name="Horton D.L."/>
            <person name="Alikhan N.F."/>
            <person name="Baker D."/>
            <person name="Gharbi K."/>
            <person name="Hall N."/>
            <person name="Watson M."/>
            <person name="Adriaenssens E.M."/>
            <person name="Foster-Nyarko E."/>
            <person name="Jarju S."/>
            <person name="Secka A."/>
            <person name="Antonio M."/>
            <person name="Oren A."/>
            <person name="Chaudhuri R.R."/>
            <person name="La Ragione R."/>
            <person name="Hildebrand F."/>
            <person name="Pallen M.J."/>
        </authorList>
    </citation>
    <scope>NUCLEOTIDE SEQUENCE</scope>
    <source>
        <strain evidence="2">ChiGjej1B1-1692</strain>
    </source>
</reference>
<accession>A0A9D2NSN8</accession>
<feature type="compositionally biased region" description="Basic and acidic residues" evidence="1">
    <location>
        <begin position="174"/>
        <end position="221"/>
    </location>
</feature>
<dbReference type="Gene3D" id="1.10.287.700">
    <property type="entry name" value="Helix hairpin bin"/>
    <property type="match status" value="1"/>
</dbReference>
<name>A0A9D2NSN8_9FIRM</name>